<dbReference type="Proteomes" id="UP000631535">
    <property type="component" value="Unassembled WGS sequence"/>
</dbReference>
<protein>
    <submittedName>
        <fullName evidence="2">Uncharacterized protein</fullName>
    </submittedName>
</protein>
<comment type="caution">
    <text evidence="2">The sequence shown here is derived from an EMBL/GenBank/DDBJ whole genome shotgun (WGS) entry which is preliminary data.</text>
</comment>
<evidence type="ECO:0000313" key="2">
    <source>
        <dbReference type="EMBL" id="GGO44537.1"/>
    </source>
</evidence>
<gene>
    <name evidence="2" type="ORF">GCM10012287_10310</name>
</gene>
<evidence type="ECO:0000256" key="1">
    <source>
        <dbReference type="SAM" id="MobiDB-lite"/>
    </source>
</evidence>
<feature type="compositionally biased region" description="Low complexity" evidence="1">
    <location>
        <begin position="160"/>
        <end position="170"/>
    </location>
</feature>
<sequence>MPGAIPAQHDGGPAASEYPAENGPPEQPRPAAPASADASAHHAREEHAHAPAGHAVPGADAAADAGGAPGAVTGPYVPDGSGEPPEEAPGAVGGEPDDGPRPLGLRVEPTGYSPVDAHLRRLEDADHLAVSGHLEVYEDVHRGLRDTLTALDRPAPGPAPRAAGHPHPGS</sequence>
<reference evidence="3" key="1">
    <citation type="journal article" date="2019" name="Int. J. Syst. Evol. Microbiol.">
        <title>The Global Catalogue of Microorganisms (GCM) 10K type strain sequencing project: providing services to taxonomists for standard genome sequencing and annotation.</title>
        <authorList>
            <consortium name="The Broad Institute Genomics Platform"/>
            <consortium name="The Broad Institute Genome Sequencing Center for Infectious Disease"/>
            <person name="Wu L."/>
            <person name="Ma J."/>
        </authorList>
    </citation>
    <scope>NUCLEOTIDE SEQUENCE [LARGE SCALE GENOMIC DNA]</scope>
    <source>
        <strain evidence="3">CGMCC 4.7178</strain>
    </source>
</reference>
<keyword evidence="3" id="KW-1185">Reference proteome</keyword>
<name>A0ABQ2LYF5_9ACTN</name>
<organism evidence="2 3">
    <name type="scientific">Streptomyces daqingensis</name>
    <dbReference type="NCBI Taxonomy" id="1472640"/>
    <lineage>
        <taxon>Bacteria</taxon>
        <taxon>Bacillati</taxon>
        <taxon>Actinomycetota</taxon>
        <taxon>Actinomycetes</taxon>
        <taxon>Kitasatosporales</taxon>
        <taxon>Streptomycetaceae</taxon>
        <taxon>Streptomyces</taxon>
    </lineage>
</organism>
<feature type="region of interest" description="Disordered" evidence="1">
    <location>
        <begin position="149"/>
        <end position="170"/>
    </location>
</feature>
<feature type="compositionally biased region" description="Low complexity" evidence="1">
    <location>
        <begin position="50"/>
        <end position="72"/>
    </location>
</feature>
<accession>A0ABQ2LYF5</accession>
<feature type="region of interest" description="Disordered" evidence="1">
    <location>
        <begin position="1"/>
        <end position="111"/>
    </location>
</feature>
<evidence type="ECO:0000313" key="3">
    <source>
        <dbReference type="Proteomes" id="UP000631535"/>
    </source>
</evidence>
<dbReference type="EMBL" id="BMMP01000003">
    <property type="protein sequence ID" value="GGO44537.1"/>
    <property type="molecule type" value="Genomic_DNA"/>
</dbReference>
<feature type="compositionally biased region" description="Basic and acidic residues" evidence="1">
    <location>
        <begin position="39"/>
        <end position="49"/>
    </location>
</feature>
<proteinExistence type="predicted"/>